<dbReference type="Pfam" id="PF00155">
    <property type="entry name" value="Aminotran_1_2"/>
    <property type="match status" value="1"/>
</dbReference>
<organism evidence="8 9">
    <name type="scientific">Dethiosulfatibacter aminovorans DSM 17477</name>
    <dbReference type="NCBI Taxonomy" id="1121476"/>
    <lineage>
        <taxon>Bacteria</taxon>
        <taxon>Bacillati</taxon>
        <taxon>Bacillota</taxon>
        <taxon>Tissierellia</taxon>
        <taxon>Dethiosulfatibacter</taxon>
    </lineage>
</organism>
<dbReference type="STRING" id="1121476.SAMN02745751_02942"/>
<reference evidence="8 9" key="1">
    <citation type="submission" date="2016-11" db="EMBL/GenBank/DDBJ databases">
        <authorList>
            <person name="Jaros S."/>
            <person name="Januszkiewicz K."/>
            <person name="Wedrychowicz H."/>
        </authorList>
    </citation>
    <scope>NUCLEOTIDE SEQUENCE [LARGE SCALE GENOMIC DNA]</scope>
    <source>
        <strain evidence="8 9">DSM 17477</strain>
    </source>
</reference>
<dbReference type="Gene3D" id="3.90.1150.10">
    <property type="entry name" value="Aspartate Aminotransferase, domain 1"/>
    <property type="match status" value="1"/>
</dbReference>
<dbReference type="SUPFAM" id="SSF53383">
    <property type="entry name" value="PLP-dependent transferases"/>
    <property type="match status" value="1"/>
</dbReference>
<evidence type="ECO:0000256" key="6">
    <source>
        <dbReference type="RuleBase" id="RU000481"/>
    </source>
</evidence>
<evidence type="ECO:0000256" key="2">
    <source>
        <dbReference type="ARBA" id="ARBA00007441"/>
    </source>
</evidence>
<dbReference type="InterPro" id="IPR004838">
    <property type="entry name" value="NHTrfase_class1_PyrdxlP-BS"/>
</dbReference>
<evidence type="ECO:0000256" key="5">
    <source>
        <dbReference type="ARBA" id="ARBA00022898"/>
    </source>
</evidence>
<comment type="cofactor">
    <cofactor evidence="1 6">
        <name>pyridoxal 5'-phosphate</name>
        <dbReference type="ChEBI" id="CHEBI:597326"/>
    </cofactor>
</comment>
<dbReference type="PRINTS" id="PR00753">
    <property type="entry name" value="ACCSYNTHASE"/>
</dbReference>
<accession>A0A1M6KNG7</accession>
<keyword evidence="9" id="KW-1185">Reference proteome</keyword>
<keyword evidence="4 6" id="KW-0808">Transferase</keyword>
<sequence>MKNKYIARKHWNFKVPPLSKTNEMAKRHDDVIDLSIGDPDYPADRECIRLMYEDVVENGHTRYTEFLGDEDLRNKTREWYEEDYGFSFESDEIIITSGGTHAMYLVMESILDEGDEVIAIAPYYIYYKPQIELPKGKLVVYNTRSEDNFDVDVDELEKLITSRTKAIIINSPNNPSGKVYSEENIRGIIDLAEKHDFLVIADDIYAALNYTENVKPICAYEEKPERVVTIYSYSKDFSMPGLRLGHIIADRELVTCIRNVNESVNFTISSMSQRLGIYAIERRREIQKGLYEEYRKRIFYCYDRIKNIENMSCSNPEGTFYLFVNIKDTGLTSMEIWERILDDAHVLVLPGSGFGEAGEGFVRIACTVGIEKLGEAFDRLEKMDIFGKTEELLEKTI</sequence>
<dbReference type="PROSITE" id="PS00105">
    <property type="entry name" value="AA_TRANSFER_CLASS_1"/>
    <property type="match status" value="1"/>
</dbReference>
<dbReference type="OrthoDB" id="9802328at2"/>
<dbReference type="GO" id="GO:0008483">
    <property type="term" value="F:transaminase activity"/>
    <property type="evidence" value="ECO:0007669"/>
    <property type="project" value="UniProtKB-KW"/>
</dbReference>
<gene>
    <name evidence="8" type="ORF">SAMN02745751_02942</name>
</gene>
<dbReference type="CDD" id="cd00609">
    <property type="entry name" value="AAT_like"/>
    <property type="match status" value="1"/>
</dbReference>
<evidence type="ECO:0000259" key="7">
    <source>
        <dbReference type="Pfam" id="PF00155"/>
    </source>
</evidence>
<keyword evidence="5" id="KW-0663">Pyridoxal phosphate</keyword>
<dbReference type="PANTHER" id="PTHR46383">
    <property type="entry name" value="ASPARTATE AMINOTRANSFERASE"/>
    <property type="match status" value="1"/>
</dbReference>
<dbReference type="GO" id="GO:0030170">
    <property type="term" value="F:pyridoxal phosphate binding"/>
    <property type="evidence" value="ECO:0007669"/>
    <property type="project" value="InterPro"/>
</dbReference>
<dbReference type="GO" id="GO:0006520">
    <property type="term" value="P:amino acid metabolic process"/>
    <property type="evidence" value="ECO:0007669"/>
    <property type="project" value="InterPro"/>
</dbReference>
<evidence type="ECO:0000313" key="8">
    <source>
        <dbReference type="EMBL" id="SHJ60485.1"/>
    </source>
</evidence>
<evidence type="ECO:0000256" key="3">
    <source>
        <dbReference type="ARBA" id="ARBA00022576"/>
    </source>
</evidence>
<dbReference type="Gene3D" id="3.40.640.10">
    <property type="entry name" value="Type I PLP-dependent aspartate aminotransferase-like (Major domain)"/>
    <property type="match status" value="1"/>
</dbReference>
<dbReference type="PANTHER" id="PTHR46383:SF1">
    <property type="entry name" value="ASPARTATE AMINOTRANSFERASE"/>
    <property type="match status" value="1"/>
</dbReference>
<dbReference type="InterPro" id="IPR015424">
    <property type="entry name" value="PyrdxlP-dep_Trfase"/>
</dbReference>
<evidence type="ECO:0000313" key="9">
    <source>
        <dbReference type="Proteomes" id="UP000184052"/>
    </source>
</evidence>
<dbReference type="InterPro" id="IPR004839">
    <property type="entry name" value="Aminotransferase_I/II_large"/>
</dbReference>
<protein>
    <recommendedName>
        <fullName evidence="6">Aminotransferase</fullName>
        <ecNumber evidence="6">2.6.1.-</ecNumber>
    </recommendedName>
</protein>
<dbReference type="AlphaFoldDB" id="A0A1M6KNG7"/>
<keyword evidence="3 6" id="KW-0032">Aminotransferase</keyword>
<name>A0A1M6KNG7_9FIRM</name>
<evidence type="ECO:0000256" key="1">
    <source>
        <dbReference type="ARBA" id="ARBA00001933"/>
    </source>
</evidence>
<dbReference type="Proteomes" id="UP000184052">
    <property type="component" value="Unassembled WGS sequence"/>
</dbReference>
<proteinExistence type="inferred from homology"/>
<dbReference type="InterPro" id="IPR015421">
    <property type="entry name" value="PyrdxlP-dep_Trfase_major"/>
</dbReference>
<dbReference type="EC" id="2.6.1.-" evidence="6"/>
<dbReference type="RefSeq" id="WP_073050352.1">
    <property type="nucleotide sequence ID" value="NZ_FQZL01000027.1"/>
</dbReference>
<dbReference type="InterPro" id="IPR015422">
    <property type="entry name" value="PyrdxlP-dep_Trfase_small"/>
</dbReference>
<dbReference type="EMBL" id="FQZL01000027">
    <property type="protein sequence ID" value="SHJ60485.1"/>
    <property type="molecule type" value="Genomic_DNA"/>
</dbReference>
<evidence type="ECO:0000256" key="4">
    <source>
        <dbReference type="ARBA" id="ARBA00022679"/>
    </source>
</evidence>
<feature type="domain" description="Aminotransferase class I/classII large" evidence="7">
    <location>
        <begin position="30"/>
        <end position="380"/>
    </location>
</feature>
<comment type="similarity">
    <text evidence="2 6">Belongs to the class-I pyridoxal-phosphate-dependent aminotransferase family.</text>
</comment>
<dbReference type="InterPro" id="IPR050596">
    <property type="entry name" value="AspAT/PAT-like"/>
</dbReference>